<reference evidence="2" key="1">
    <citation type="submission" date="2023-03" db="EMBL/GenBank/DDBJ databases">
        <title>Massive genome expansion in bonnet fungi (Mycena s.s.) driven by repeated elements and novel gene families across ecological guilds.</title>
        <authorList>
            <consortium name="Lawrence Berkeley National Laboratory"/>
            <person name="Harder C.B."/>
            <person name="Miyauchi S."/>
            <person name="Viragh M."/>
            <person name="Kuo A."/>
            <person name="Thoen E."/>
            <person name="Andreopoulos B."/>
            <person name="Lu D."/>
            <person name="Skrede I."/>
            <person name="Drula E."/>
            <person name="Henrissat B."/>
            <person name="Morin E."/>
            <person name="Kohler A."/>
            <person name="Barry K."/>
            <person name="LaButti K."/>
            <person name="Morin E."/>
            <person name="Salamov A."/>
            <person name="Lipzen A."/>
            <person name="Mereny Z."/>
            <person name="Hegedus B."/>
            <person name="Baldrian P."/>
            <person name="Stursova M."/>
            <person name="Weitz H."/>
            <person name="Taylor A."/>
            <person name="Grigoriev I.V."/>
            <person name="Nagy L.G."/>
            <person name="Martin F."/>
            <person name="Kauserud H."/>
        </authorList>
    </citation>
    <scope>NUCLEOTIDE SEQUENCE</scope>
    <source>
        <strain evidence="2">CBHHK200</strain>
    </source>
</reference>
<dbReference type="GO" id="GO:0007166">
    <property type="term" value="P:cell surface receptor signaling pathway"/>
    <property type="evidence" value="ECO:0007669"/>
    <property type="project" value="InterPro"/>
</dbReference>
<feature type="non-terminal residue" evidence="2">
    <location>
        <position position="1"/>
    </location>
</feature>
<keyword evidence="1" id="KW-0175">Coiled coil</keyword>
<feature type="coiled-coil region" evidence="1">
    <location>
        <begin position="156"/>
        <end position="183"/>
    </location>
</feature>
<proteinExistence type="predicted"/>
<dbReference type="Gene3D" id="3.40.50.300">
    <property type="entry name" value="P-loop containing nucleotide triphosphate hydrolases"/>
    <property type="match status" value="1"/>
</dbReference>
<dbReference type="InterPro" id="IPR027417">
    <property type="entry name" value="P-loop_NTPase"/>
</dbReference>
<protein>
    <recommendedName>
        <fullName evidence="4">NB-ARC domain-containing protein</fullName>
    </recommendedName>
</protein>
<evidence type="ECO:0000313" key="3">
    <source>
        <dbReference type="Proteomes" id="UP001218188"/>
    </source>
</evidence>
<accession>A0AAD6S010</accession>
<dbReference type="Gene3D" id="1.20.930.20">
    <property type="entry name" value="Adaptor protein Cbl, N-terminal domain"/>
    <property type="match status" value="1"/>
</dbReference>
<name>A0AAD6S010_9AGAR</name>
<organism evidence="2 3">
    <name type="scientific">Mycena alexandri</name>
    <dbReference type="NCBI Taxonomy" id="1745969"/>
    <lineage>
        <taxon>Eukaryota</taxon>
        <taxon>Fungi</taxon>
        <taxon>Dikarya</taxon>
        <taxon>Basidiomycota</taxon>
        <taxon>Agaricomycotina</taxon>
        <taxon>Agaricomycetes</taxon>
        <taxon>Agaricomycetidae</taxon>
        <taxon>Agaricales</taxon>
        <taxon>Marasmiineae</taxon>
        <taxon>Mycenaceae</taxon>
        <taxon>Mycena</taxon>
    </lineage>
</organism>
<dbReference type="SUPFAM" id="SSF52540">
    <property type="entry name" value="P-loop containing nucleoside triphosphate hydrolases"/>
    <property type="match status" value="1"/>
</dbReference>
<dbReference type="AlphaFoldDB" id="A0AAD6S010"/>
<keyword evidence="3" id="KW-1185">Reference proteome</keyword>
<comment type="caution">
    <text evidence="2">The sequence shown here is derived from an EMBL/GenBank/DDBJ whole genome shotgun (WGS) entry which is preliminary data.</text>
</comment>
<dbReference type="Proteomes" id="UP001218188">
    <property type="component" value="Unassembled WGS sequence"/>
</dbReference>
<evidence type="ECO:0000313" key="2">
    <source>
        <dbReference type="EMBL" id="KAJ7018450.1"/>
    </source>
</evidence>
<evidence type="ECO:0000256" key="1">
    <source>
        <dbReference type="SAM" id="Coils"/>
    </source>
</evidence>
<dbReference type="EMBL" id="JARJCM010000340">
    <property type="protein sequence ID" value="KAJ7018450.1"/>
    <property type="molecule type" value="Genomic_DNA"/>
</dbReference>
<gene>
    <name evidence="2" type="ORF">C8F04DRAFT_1328146</name>
</gene>
<evidence type="ECO:0008006" key="4">
    <source>
        <dbReference type="Google" id="ProtNLM"/>
    </source>
</evidence>
<dbReference type="InterPro" id="IPR036537">
    <property type="entry name" value="Adaptor_Cbl_N_dom_sf"/>
</dbReference>
<dbReference type="InterPro" id="IPR059179">
    <property type="entry name" value="MLKL-like_MCAfunc"/>
</dbReference>
<sequence length="267" mass="30052">MPRRPPALEIRIENIVAGLTAVIPLLKELTDAFGSPFVPVISITTASLIAGVRTIKKNKEDCVRLLEDIHVVLYAILDLYIRSETPGSLPPTMLHHIGKFTETLHKIYTFVEGQQEGSKMKSLFRHSEMNTLLKDCQKGLHDAFTIFKVESRFDLLSDISERQKNAENMHDELLELISGLSDETRSDASSMYHNLNDSQLSSELFSMIPSQPKIFHGRDSELQEIAKILQHQFPRIAILGPGGMGKTSLARAVLHHPDLPPLERIWI</sequence>
<dbReference type="CDD" id="cd21037">
    <property type="entry name" value="MLKL_NTD"/>
    <property type="match status" value="1"/>
</dbReference>